<dbReference type="Gene3D" id="1.10.10.1410">
    <property type="match status" value="1"/>
</dbReference>
<dbReference type="GO" id="GO:0002182">
    <property type="term" value="P:cytoplasmic translational elongation"/>
    <property type="evidence" value="ECO:0007669"/>
    <property type="project" value="InterPro"/>
</dbReference>
<dbReference type="EMBL" id="KB007908">
    <property type="protein sequence ID" value="ELR20865.1"/>
    <property type="molecule type" value="Genomic_DNA"/>
</dbReference>
<dbReference type="FunFam" id="1.10.10.1410:FF:000002">
    <property type="entry name" value="60S acidic ribosomal protein P2"/>
    <property type="match status" value="1"/>
</dbReference>
<feature type="compositionally biased region" description="Gly residues" evidence="4">
    <location>
        <begin position="105"/>
        <end position="117"/>
    </location>
</feature>
<dbReference type="CDD" id="cd05833">
    <property type="entry name" value="Ribosomal_P2"/>
    <property type="match status" value="1"/>
</dbReference>
<organism evidence="5 6">
    <name type="scientific">Acanthamoeba castellanii (strain ATCC 30010 / Neff)</name>
    <dbReference type="NCBI Taxonomy" id="1257118"/>
    <lineage>
        <taxon>Eukaryota</taxon>
        <taxon>Amoebozoa</taxon>
        <taxon>Discosea</taxon>
        <taxon>Longamoebia</taxon>
        <taxon>Centramoebida</taxon>
        <taxon>Acanthamoebidae</taxon>
        <taxon>Acanthamoeba</taxon>
    </lineage>
</organism>
<evidence type="ECO:0000256" key="3">
    <source>
        <dbReference type="ARBA" id="ARBA00023274"/>
    </source>
</evidence>
<dbReference type="KEGG" id="acan:ACA1_277960"/>
<dbReference type="AlphaFoldDB" id="L8H6U1"/>
<protein>
    <submittedName>
        <fullName evidence="5">60s Acidic ribosomal protein</fullName>
    </submittedName>
</protein>
<evidence type="ECO:0000313" key="5">
    <source>
        <dbReference type="EMBL" id="ELR20865.1"/>
    </source>
</evidence>
<dbReference type="VEuPathDB" id="AmoebaDB:ACA1_277960"/>
<evidence type="ECO:0000313" key="6">
    <source>
        <dbReference type="Proteomes" id="UP000011083"/>
    </source>
</evidence>
<keyword evidence="3" id="KW-0687">Ribonucleoprotein</keyword>
<dbReference type="GeneID" id="14921737"/>
<keyword evidence="6" id="KW-1185">Reference proteome</keyword>
<evidence type="ECO:0000256" key="4">
    <source>
        <dbReference type="SAM" id="MobiDB-lite"/>
    </source>
</evidence>
<accession>L8H6U1</accession>
<dbReference type="GO" id="GO:0003735">
    <property type="term" value="F:structural constituent of ribosome"/>
    <property type="evidence" value="ECO:0007669"/>
    <property type="project" value="InterPro"/>
</dbReference>
<dbReference type="GO" id="GO:0022625">
    <property type="term" value="C:cytosolic large ribosomal subunit"/>
    <property type="evidence" value="ECO:0007669"/>
    <property type="project" value="InterPro"/>
</dbReference>
<dbReference type="InterPro" id="IPR044076">
    <property type="entry name" value="Ribosomal_P2"/>
</dbReference>
<dbReference type="PANTHER" id="PTHR21141:SF5">
    <property type="entry name" value="LARGE RIBOSOMAL SUBUNIT PROTEIN P2"/>
    <property type="match status" value="1"/>
</dbReference>
<evidence type="ECO:0000256" key="1">
    <source>
        <dbReference type="ARBA" id="ARBA00005436"/>
    </source>
</evidence>
<dbReference type="PANTHER" id="PTHR21141">
    <property type="entry name" value="60S ACIDIC RIBOSOMAL PROTEIN FAMILY MEMBER"/>
    <property type="match status" value="1"/>
</dbReference>
<feature type="region of interest" description="Disordered" evidence="4">
    <location>
        <begin position="78"/>
        <end position="123"/>
    </location>
</feature>
<reference evidence="5 6" key="1">
    <citation type="journal article" date="2013" name="Genome Biol.">
        <title>Genome of Acanthamoeba castellanii highlights extensive lateral gene transfer and early evolution of tyrosine kinase signaling.</title>
        <authorList>
            <person name="Clarke M."/>
            <person name="Lohan A.J."/>
            <person name="Liu B."/>
            <person name="Lagkouvardos I."/>
            <person name="Roy S."/>
            <person name="Zafar N."/>
            <person name="Bertelli C."/>
            <person name="Schilde C."/>
            <person name="Kianianmomeni A."/>
            <person name="Burglin T.R."/>
            <person name="Frech C."/>
            <person name="Turcotte B."/>
            <person name="Kopec K.O."/>
            <person name="Synnott J.M."/>
            <person name="Choo C."/>
            <person name="Paponov I."/>
            <person name="Finkler A."/>
            <person name="Soon Heng Tan C."/>
            <person name="Hutchins A.P."/>
            <person name="Weinmeier T."/>
            <person name="Rattei T."/>
            <person name="Chu J.S."/>
            <person name="Gimenez G."/>
            <person name="Irimia M."/>
            <person name="Rigden D.J."/>
            <person name="Fitzpatrick D.A."/>
            <person name="Lorenzo-Morales J."/>
            <person name="Bateman A."/>
            <person name="Chiu C.H."/>
            <person name="Tang P."/>
            <person name="Hegemann P."/>
            <person name="Fromm H."/>
            <person name="Raoult D."/>
            <person name="Greub G."/>
            <person name="Miranda-Saavedra D."/>
            <person name="Chen N."/>
            <person name="Nash P."/>
            <person name="Ginger M.L."/>
            <person name="Horn M."/>
            <person name="Schaap P."/>
            <person name="Caler L."/>
            <person name="Loftus B."/>
        </authorList>
    </citation>
    <scope>NUCLEOTIDE SEQUENCE [LARGE SCALE GENOMIC DNA]</scope>
    <source>
        <strain evidence="5 6">Neff</strain>
    </source>
</reference>
<dbReference type="RefSeq" id="XP_004344608.1">
    <property type="nucleotide sequence ID" value="XM_004344558.1"/>
</dbReference>
<dbReference type="Pfam" id="PF00428">
    <property type="entry name" value="Ribosomal_60s"/>
    <property type="match status" value="1"/>
</dbReference>
<dbReference type="STRING" id="1257118.L8H6U1"/>
<evidence type="ECO:0000256" key="2">
    <source>
        <dbReference type="ARBA" id="ARBA00022980"/>
    </source>
</evidence>
<dbReference type="InterPro" id="IPR027534">
    <property type="entry name" value="Ribosomal_P1/P2"/>
</dbReference>
<proteinExistence type="inferred from homology"/>
<name>L8H6U1_ACACF</name>
<dbReference type="InterPro" id="IPR038716">
    <property type="entry name" value="P1/P2_N_sf"/>
</dbReference>
<dbReference type="OrthoDB" id="30264at2759"/>
<sequence length="123" mass="12306">MRIIAAYLLAVLGGNSSPSGSDIKKILESVGVEAEDEKIELLVGELSGKDVFEVIEEGKKKLGAVPVGAAAPAAAAAAPAAGGAAPAAKAEEKKKEEEEDDDVFGDGGGDGGMGLFGGDEEDY</sequence>
<dbReference type="OMA" id="THIVFPY"/>
<dbReference type="HAMAP" id="MF_01478">
    <property type="entry name" value="Ribosomal_L12_arch"/>
    <property type="match status" value="1"/>
</dbReference>
<comment type="similarity">
    <text evidence="1">Belongs to the eukaryotic ribosomal protein P1/P2 family.</text>
</comment>
<keyword evidence="2 5" id="KW-0689">Ribosomal protein</keyword>
<dbReference type="Proteomes" id="UP000011083">
    <property type="component" value="Unassembled WGS sequence"/>
</dbReference>
<gene>
    <name evidence="5" type="ORF">ACA1_277960</name>
</gene>
<feature type="compositionally biased region" description="Low complexity" evidence="4">
    <location>
        <begin position="78"/>
        <end position="88"/>
    </location>
</feature>